<evidence type="ECO:0000313" key="3">
    <source>
        <dbReference type="Proteomes" id="UP000011115"/>
    </source>
</evidence>
<protein>
    <submittedName>
        <fullName evidence="2">Uncharacterized protein</fullName>
    </submittedName>
</protein>
<feature type="region of interest" description="Disordered" evidence="1">
    <location>
        <begin position="1"/>
        <end position="56"/>
    </location>
</feature>
<feature type="compositionally biased region" description="Basic and acidic residues" evidence="1">
    <location>
        <begin position="1"/>
        <end position="12"/>
    </location>
</feature>
<name>M1DW12_SOLTU</name>
<reference evidence="2" key="2">
    <citation type="submission" date="2015-06" db="UniProtKB">
        <authorList>
            <consortium name="EnsemblPlants"/>
        </authorList>
    </citation>
    <scope>IDENTIFICATION</scope>
    <source>
        <strain evidence="2">DM1-3 516 R44</strain>
    </source>
</reference>
<sequence>MLSFRHNDESGARVDYNSLPKEQKKTYEIPLGEPLNSPKHKEEEEEEEEEGGGGWVEDEFKGLADKVISTRVQLTKGGGGGGGGWVEDEFKGLADKVISTRVQLINGVKYKGLSGHSVL</sequence>
<dbReference type="EnsemblPlants" id="PGSC0003DMT400095316">
    <property type="protein sequence ID" value="PGSC0003DMT400095316"/>
    <property type="gene ID" value="PGSC0003DMG400044887"/>
</dbReference>
<evidence type="ECO:0000313" key="2">
    <source>
        <dbReference type="EnsemblPlants" id="PGSC0003DMT400095316"/>
    </source>
</evidence>
<keyword evidence="3" id="KW-1185">Reference proteome</keyword>
<evidence type="ECO:0000256" key="1">
    <source>
        <dbReference type="SAM" id="MobiDB-lite"/>
    </source>
</evidence>
<dbReference type="InParanoid" id="M1DW12"/>
<dbReference type="AlphaFoldDB" id="M1DW12"/>
<dbReference type="PaxDb" id="4113-PGSC0003DMT400095316"/>
<proteinExistence type="predicted"/>
<accession>M1DW12</accession>
<dbReference type="Gramene" id="PGSC0003DMT400095316">
    <property type="protein sequence ID" value="PGSC0003DMT400095316"/>
    <property type="gene ID" value="PGSC0003DMG400044887"/>
</dbReference>
<dbReference type="HOGENOM" id="CLU_2065636_0_0_1"/>
<organism evidence="2 3">
    <name type="scientific">Solanum tuberosum</name>
    <name type="common">Potato</name>
    <dbReference type="NCBI Taxonomy" id="4113"/>
    <lineage>
        <taxon>Eukaryota</taxon>
        <taxon>Viridiplantae</taxon>
        <taxon>Streptophyta</taxon>
        <taxon>Embryophyta</taxon>
        <taxon>Tracheophyta</taxon>
        <taxon>Spermatophyta</taxon>
        <taxon>Magnoliopsida</taxon>
        <taxon>eudicotyledons</taxon>
        <taxon>Gunneridae</taxon>
        <taxon>Pentapetalae</taxon>
        <taxon>asterids</taxon>
        <taxon>lamiids</taxon>
        <taxon>Solanales</taxon>
        <taxon>Solanaceae</taxon>
        <taxon>Solanoideae</taxon>
        <taxon>Solaneae</taxon>
        <taxon>Solanum</taxon>
    </lineage>
</organism>
<reference evidence="3" key="1">
    <citation type="journal article" date="2011" name="Nature">
        <title>Genome sequence and analysis of the tuber crop potato.</title>
        <authorList>
            <consortium name="The Potato Genome Sequencing Consortium"/>
        </authorList>
    </citation>
    <scope>NUCLEOTIDE SEQUENCE [LARGE SCALE GENOMIC DNA]</scope>
    <source>
        <strain evidence="3">cv. DM1-3 516 R44</strain>
    </source>
</reference>
<dbReference type="Proteomes" id="UP000011115">
    <property type="component" value="Unassembled WGS sequence"/>
</dbReference>